<sequence>MSLRNVLSQPSER</sequence>
<reference evidence="1" key="2">
    <citation type="journal article" date="2015" name="Fish Shellfish Immunol.">
        <title>Early steps in the European eel (Anguilla anguilla)-Vibrio vulnificus interaction in the gills: Role of the RtxA13 toxin.</title>
        <authorList>
            <person name="Callol A."/>
            <person name="Pajuelo D."/>
            <person name="Ebbesson L."/>
            <person name="Teles M."/>
            <person name="MacKenzie S."/>
            <person name="Amaro C."/>
        </authorList>
    </citation>
    <scope>NUCLEOTIDE SEQUENCE</scope>
</reference>
<proteinExistence type="predicted"/>
<name>A0A0E9TF89_ANGAN</name>
<dbReference type="EMBL" id="GBXM01049816">
    <property type="protein sequence ID" value="JAH58761.1"/>
    <property type="molecule type" value="Transcribed_RNA"/>
</dbReference>
<protein>
    <submittedName>
        <fullName evidence="1">Uncharacterized protein</fullName>
    </submittedName>
</protein>
<accession>A0A0E9TF89</accession>
<reference evidence="1" key="1">
    <citation type="submission" date="2014-11" db="EMBL/GenBank/DDBJ databases">
        <authorList>
            <person name="Amaro Gonzalez C."/>
        </authorList>
    </citation>
    <scope>NUCLEOTIDE SEQUENCE</scope>
</reference>
<organism evidence="1">
    <name type="scientific">Anguilla anguilla</name>
    <name type="common">European freshwater eel</name>
    <name type="synonym">Muraena anguilla</name>
    <dbReference type="NCBI Taxonomy" id="7936"/>
    <lineage>
        <taxon>Eukaryota</taxon>
        <taxon>Metazoa</taxon>
        <taxon>Chordata</taxon>
        <taxon>Craniata</taxon>
        <taxon>Vertebrata</taxon>
        <taxon>Euteleostomi</taxon>
        <taxon>Actinopterygii</taxon>
        <taxon>Neopterygii</taxon>
        <taxon>Teleostei</taxon>
        <taxon>Anguilliformes</taxon>
        <taxon>Anguillidae</taxon>
        <taxon>Anguilla</taxon>
    </lineage>
</organism>
<dbReference type="EMBL" id="GBXM01057194">
    <property type="protein sequence ID" value="JAH51383.1"/>
    <property type="molecule type" value="Transcribed_RNA"/>
</dbReference>
<dbReference type="EMBL" id="GBXM01045374">
    <property type="protein sequence ID" value="JAH63203.1"/>
    <property type="molecule type" value="Transcribed_RNA"/>
</dbReference>
<evidence type="ECO:0000313" key="1">
    <source>
        <dbReference type="EMBL" id="JAH51383.1"/>
    </source>
</evidence>